<dbReference type="AlphaFoldDB" id="A0AAE0GY15"/>
<dbReference type="InterPro" id="IPR012336">
    <property type="entry name" value="Thioredoxin-like_fold"/>
</dbReference>
<protein>
    <recommendedName>
        <fullName evidence="1">Thioredoxin-like fold domain-containing protein</fullName>
    </recommendedName>
</protein>
<dbReference type="Gene3D" id="3.40.30.10">
    <property type="entry name" value="Glutaredoxin"/>
    <property type="match status" value="2"/>
</dbReference>
<proteinExistence type="predicted"/>
<keyword evidence="3" id="KW-1185">Reference proteome</keyword>
<dbReference type="Proteomes" id="UP001190700">
    <property type="component" value="Unassembled WGS sequence"/>
</dbReference>
<name>A0AAE0GY15_9CHLO</name>
<dbReference type="Pfam" id="PF13905">
    <property type="entry name" value="Thioredoxin_8"/>
    <property type="match status" value="1"/>
</dbReference>
<accession>A0AAE0GY15</accession>
<dbReference type="GO" id="GO:0045494">
    <property type="term" value="P:photoreceptor cell maintenance"/>
    <property type="evidence" value="ECO:0007669"/>
    <property type="project" value="InterPro"/>
</dbReference>
<comment type="caution">
    <text evidence="2">The sequence shown here is derived from an EMBL/GenBank/DDBJ whole genome shotgun (WGS) entry which is preliminary data.</text>
</comment>
<dbReference type="InterPro" id="IPR029519">
    <property type="entry name" value="RdCVF2"/>
</dbReference>
<reference evidence="2 3" key="1">
    <citation type="journal article" date="2015" name="Genome Biol. Evol.">
        <title>Comparative Genomics of a Bacterivorous Green Alga Reveals Evolutionary Causalities and Consequences of Phago-Mixotrophic Mode of Nutrition.</title>
        <authorList>
            <person name="Burns J.A."/>
            <person name="Paasch A."/>
            <person name="Narechania A."/>
            <person name="Kim E."/>
        </authorList>
    </citation>
    <scope>NUCLEOTIDE SEQUENCE [LARGE SCALE GENOMIC DNA]</scope>
    <source>
        <strain evidence="2 3">PLY_AMNH</strain>
    </source>
</reference>
<dbReference type="PANTHER" id="PTHR46762:SF1">
    <property type="entry name" value="NUCLEOREDOXIN-LIKE PROTEIN 2"/>
    <property type="match status" value="1"/>
</dbReference>
<evidence type="ECO:0000259" key="1">
    <source>
        <dbReference type="Pfam" id="PF13905"/>
    </source>
</evidence>
<organism evidence="2 3">
    <name type="scientific">Cymbomonas tetramitiformis</name>
    <dbReference type="NCBI Taxonomy" id="36881"/>
    <lineage>
        <taxon>Eukaryota</taxon>
        <taxon>Viridiplantae</taxon>
        <taxon>Chlorophyta</taxon>
        <taxon>Pyramimonadophyceae</taxon>
        <taxon>Pyramimonadales</taxon>
        <taxon>Pyramimonadaceae</taxon>
        <taxon>Cymbomonas</taxon>
    </lineage>
</organism>
<evidence type="ECO:0000313" key="3">
    <source>
        <dbReference type="Proteomes" id="UP001190700"/>
    </source>
</evidence>
<sequence length="419" mass="46605">MDTSAVPYAPSSDVPQKIEEMIRYRSEHIDGTWRKYAGGLGDESCELKNAVDAANEGLAPLRQIAALPDTQQDQVVEALVQKGLSLDKLYDDRLFDDAAAACERVKLVRELKSLATPWAELWQGVELVNALSEPVSASKMLTDKITLLYVAASFDEDSINFTKVLMEFHKSMRELSAPLQIVLLPFGSTNEDLSNFMNKPYRAAKRPMPWLGLKPSCPAHQLLMDRYHSAQRGLPTLLVFAPDGTLVSNTGRTDVETRGSAALETWKSLVEAGLPWASPQLFDPFLDPATQIAEACTQARAPGRARRVMLHVGVNWSDWCVMLHKALEEPVLAEYLESQFITTRLHGVTSQRWLKEHLPRSLDAFPRLIVVSAEGSFLMEENVEELLVDEGDKSKGYHAQALLLFLQRASTAEDQSPST</sequence>
<dbReference type="EMBL" id="LGRX02001291">
    <property type="protein sequence ID" value="KAK3286394.1"/>
    <property type="molecule type" value="Genomic_DNA"/>
</dbReference>
<feature type="domain" description="Thioredoxin-like fold" evidence="1">
    <location>
        <begin position="143"/>
        <end position="245"/>
    </location>
</feature>
<gene>
    <name evidence="2" type="ORF">CYMTET_6054</name>
</gene>
<evidence type="ECO:0000313" key="2">
    <source>
        <dbReference type="EMBL" id="KAK3286394.1"/>
    </source>
</evidence>
<dbReference type="PANTHER" id="PTHR46762">
    <property type="entry name" value="NUCLEOREDOXIN-LIKE PROTEIN 2"/>
    <property type="match status" value="1"/>
</dbReference>